<accession>A0A420WGP3</accession>
<dbReference type="AlphaFoldDB" id="A0A420WGP3"/>
<dbReference type="Proteomes" id="UP000277424">
    <property type="component" value="Unassembled WGS sequence"/>
</dbReference>
<evidence type="ECO:0000313" key="1">
    <source>
        <dbReference type="EMBL" id="RKQ70153.1"/>
    </source>
</evidence>
<comment type="caution">
    <text evidence="1">The sequence shown here is derived from an EMBL/GenBank/DDBJ whole genome shotgun (WGS) entry which is preliminary data.</text>
</comment>
<organism evidence="1 2">
    <name type="scientific">Oceanibaculum indicum</name>
    <dbReference type="NCBI Taxonomy" id="526216"/>
    <lineage>
        <taxon>Bacteria</taxon>
        <taxon>Pseudomonadati</taxon>
        <taxon>Pseudomonadota</taxon>
        <taxon>Alphaproteobacteria</taxon>
        <taxon>Rhodospirillales</taxon>
        <taxon>Oceanibaculaceae</taxon>
        <taxon>Oceanibaculum</taxon>
    </lineage>
</organism>
<dbReference type="RefSeq" id="WP_121219771.1">
    <property type="nucleotide sequence ID" value="NZ_RBIG01000002.1"/>
</dbReference>
<dbReference type="EMBL" id="RBIG01000002">
    <property type="protein sequence ID" value="RKQ70153.1"/>
    <property type="molecule type" value="Genomic_DNA"/>
</dbReference>
<proteinExistence type="predicted"/>
<evidence type="ECO:0000313" key="2">
    <source>
        <dbReference type="Proteomes" id="UP000277424"/>
    </source>
</evidence>
<reference evidence="1 2" key="1">
    <citation type="submission" date="2018-10" db="EMBL/GenBank/DDBJ databases">
        <title>Comparative analysis of microorganisms from saline springs in Andes Mountain Range, Colombia.</title>
        <authorList>
            <person name="Rubin E."/>
        </authorList>
    </citation>
    <scope>NUCLEOTIDE SEQUENCE [LARGE SCALE GENOMIC DNA]</scope>
    <source>
        <strain evidence="1 2">USBA 36</strain>
    </source>
</reference>
<protein>
    <submittedName>
        <fullName evidence="1">Uncharacterized protein</fullName>
    </submittedName>
</protein>
<gene>
    <name evidence="1" type="ORF">BCL74_2093</name>
</gene>
<sequence>MEPIISSPAHVNVLFRIHSNMRWSFTEVPAGAMPGVQQDRSIIYRVMAVPPAVDPALVVHLVATTPTASFTPLYTALEAEAASLVGERVRAAGAAAPRGQLLDTAA</sequence>
<name>A0A420WGP3_9PROT</name>